<protein>
    <submittedName>
        <fullName evidence="2">Membrane protein</fullName>
    </submittedName>
</protein>
<feature type="transmembrane region" description="Helical" evidence="1">
    <location>
        <begin position="46"/>
        <end position="72"/>
    </location>
</feature>
<dbReference type="EMBL" id="UHED01000001">
    <property type="protein sequence ID" value="SUM84688.1"/>
    <property type="molecule type" value="Genomic_DNA"/>
</dbReference>
<organism evidence="2 3">
    <name type="scientific">Staphylococcus saprophyticus</name>
    <dbReference type="NCBI Taxonomy" id="29385"/>
    <lineage>
        <taxon>Bacteria</taxon>
        <taxon>Bacillati</taxon>
        <taxon>Bacillota</taxon>
        <taxon>Bacilli</taxon>
        <taxon>Bacillales</taxon>
        <taxon>Staphylococcaceae</taxon>
        <taxon>Staphylococcus</taxon>
    </lineage>
</organism>
<reference evidence="2 3" key="1">
    <citation type="submission" date="2018-06" db="EMBL/GenBank/DDBJ databases">
        <authorList>
            <consortium name="Pathogen Informatics"/>
            <person name="Doyle S."/>
        </authorList>
    </citation>
    <scope>NUCLEOTIDE SEQUENCE [LARGE SCALE GENOMIC DNA]</scope>
    <source>
        <strain evidence="2 3">NCTC7688</strain>
    </source>
</reference>
<keyword evidence="1" id="KW-0472">Membrane</keyword>
<evidence type="ECO:0000256" key="1">
    <source>
        <dbReference type="SAM" id="Phobius"/>
    </source>
</evidence>
<evidence type="ECO:0000313" key="3">
    <source>
        <dbReference type="Proteomes" id="UP000254707"/>
    </source>
</evidence>
<dbReference type="RefSeq" id="WP_041079848.1">
    <property type="nucleotide sequence ID" value="NZ_CAXOKG010000009.1"/>
</dbReference>
<feature type="transmembrane region" description="Helical" evidence="1">
    <location>
        <begin position="6"/>
        <end position="25"/>
    </location>
</feature>
<proteinExistence type="predicted"/>
<accession>A0A380HRT4</accession>
<evidence type="ECO:0000313" key="2">
    <source>
        <dbReference type="EMBL" id="SUM84688.1"/>
    </source>
</evidence>
<keyword evidence="1" id="KW-0812">Transmembrane</keyword>
<sequence>MKTALFFVTIFVFSMIWSMIIINYLPDAATGNKRDKTRYSEKQRLIILETLSRTCTWFIYFLVISILTRYLGPSNTNFDLISKYPLITVLIALIILGVLNYLFVKKKYKTTD</sequence>
<name>A0A380HRT4_STASA</name>
<gene>
    <name evidence="2" type="ORF">NCTC7688_02634</name>
</gene>
<dbReference type="Proteomes" id="UP000254707">
    <property type="component" value="Unassembled WGS sequence"/>
</dbReference>
<dbReference type="GeneID" id="66868487"/>
<dbReference type="AlphaFoldDB" id="A0A380HRT4"/>
<keyword evidence="1" id="KW-1133">Transmembrane helix</keyword>
<feature type="transmembrane region" description="Helical" evidence="1">
    <location>
        <begin position="84"/>
        <end position="104"/>
    </location>
</feature>